<feature type="compositionally biased region" description="Basic and acidic residues" evidence="2">
    <location>
        <begin position="536"/>
        <end position="550"/>
    </location>
</feature>
<dbReference type="PANTHER" id="PTHR12048:SF0">
    <property type="entry name" value="CCAAT_ENHANCER-BINDING PROTEIN ZETA"/>
    <property type="match status" value="1"/>
</dbReference>
<organism evidence="4 5">
    <name type="scientific">Lachancea dasiensis</name>
    <dbReference type="NCBI Taxonomy" id="1072105"/>
    <lineage>
        <taxon>Eukaryota</taxon>
        <taxon>Fungi</taxon>
        <taxon>Dikarya</taxon>
        <taxon>Ascomycota</taxon>
        <taxon>Saccharomycotina</taxon>
        <taxon>Saccharomycetes</taxon>
        <taxon>Saccharomycetales</taxon>
        <taxon>Saccharomycetaceae</taxon>
        <taxon>Lachancea</taxon>
    </lineage>
</organism>
<feature type="region of interest" description="Disordered" evidence="2">
    <location>
        <begin position="1"/>
        <end position="229"/>
    </location>
</feature>
<dbReference type="PANTHER" id="PTHR12048">
    <property type="entry name" value="CCAAT-BINDING FACTOR-RELATED"/>
    <property type="match status" value="1"/>
</dbReference>
<evidence type="ECO:0000313" key="4">
    <source>
        <dbReference type="EMBL" id="SCU84580.1"/>
    </source>
</evidence>
<dbReference type="InterPro" id="IPR016024">
    <property type="entry name" value="ARM-type_fold"/>
</dbReference>
<keyword evidence="5" id="KW-1185">Reference proteome</keyword>
<evidence type="ECO:0000313" key="5">
    <source>
        <dbReference type="Proteomes" id="UP000190274"/>
    </source>
</evidence>
<dbReference type="GO" id="GO:0030690">
    <property type="term" value="C:Noc1p-Noc2p complex"/>
    <property type="evidence" value="ECO:0007669"/>
    <property type="project" value="EnsemblFungi"/>
</dbReference>
<feature type="compositionally biased region" description="Acidic residues" evidence="2">
    <location>
        <begin position="903"/>
        <end position="916"/>
    </location>
</feature>
<dbReference type="OrthoDB" id="28947at2759"/>
<dbReference type="AlphaFoldDB" id="A0A1G4J509"/>
<dbReference type="GO" id="GO:0000027">
    <property type="term" value="P:ribosomal large subunit assembly"/>
    <property type="evidence" value="ECO:0007669"/>
    <property type="project" value="EnsemblFungi"/>
</dbReference>
<comment type="similarity">
    <text evidence="1">Belongs to the CBF/MAK21 family.</text>
</comment>
<feature type="compositionally biased region" description="Basic residues" evidence="2">
    <location>
        <begin position="551"/>
        <end position="564"/>
    </location>
</feature>
<feature type="compositionally biased region" description="Basic and acidic residues" evidence="2">
    <location>
        <begin position="33"/>
        <end position="90"/>
    </location>
</feature>
<feature type="region of interest" description="Disordered" evidence="2">
    <location>
        <begin position="533"/>
        <end position="572"/>
    </location>
</feature>
<evidence type="ECO:0000256" key="1">
    <source>
        <dbReference type="ARBA" id="ARBA00007797"/>
    </source>
</evidence>
<sequence length="1055" mass="118149">MSGPGLNLSSLRDKISSKLNDNKKPTKAGKKGSKQDSKKEQKRESGEKTGKDANKKAKEQQNESFKDTSSQKEALRREALALGASEKDLDLISGLSDDDNASEQEFGDSKPDSDKTFAQDFQKFLKNSGIEGAVPQDLEEEEEEEEEEDQEEEEEDQEEQEEEEEEEEEEEDQDGQEEVPALIKTIDDLSDDTDLSDDGNSGKEDGPFLNQDSDAETEEKKEDKNLVSQTQMVSSDILLLPSDLTWYEIPLDPGANAQNDPLSTEKIETLYQRGKEALEADNALYYDEFTKNSSQRKFMSQILSEGTLNDKISALTLLIQESPAHNTKSLDTLISYCSKKSRNSALQSLNALKDLLLNGLLPNRKLKHFKNQNLSMMLNKKTLALFYFEDYLKNLYFKVLQVIERLSHDPIIYVRMQIISHIFDLLTAKPEQEFNLLRLGVNKLGDIDNKVSSKTSFQLLKLEQAHPNMKSIVLDATVDVALRPSADYHTTYYSVLTLNQTILKRSEDRVANQLVKTYFTLFEKYLLSTDASNVETGDHAPKNKDKSYENKRKKSFKRGKKGGKSVKEDKTEKEVIDEKNSKLFSAILTGLNRALPFSNMPASVYETHLDTLFQITHSSNFNTAVQALVLIHQVTLKAGLNNDRYYRTLYESLLDGRLVTSSKQGIYMNLLYKSLKNDKNVARVEAFVKRILQVCSSWLNVGALSGMLFLLLQLAKSVPQIKNLFTNTPADDEYASEEESDVKDNAKPVYDSRKRDPKFAHADKTSLWEIRNFLNHYHPTVQSYAEAFVNSTEDISKPDLGLYTLAHFLDRFVYRNAKQKPTTRGSSIMQPLGGSHTGALIVRASDAQAQGADAVPANTQDWLVKRADQVTPDERFFHQYFTTKQSAIKRAARDKKGGRGGGEDEDASELDEDEVWDALVKSRPEVEDDSEDDLSMDGLEDMSSGPDDSSDEQQGGVGSDSDASNGDEDVFYSFADDAGHVPGAGKRSRDESDGESDGADDEALAQAFQSESEPSDDEGGPAQDAAQPGHRLSRKKLKSLPVFASVDEYAEYMSE</sequence>
<dbReference type="Pfam" id="PF03914">
    <property type="entry name" value="CBF"/>
    <property type="match status" value="1"/>
</dbReference>
<accession>A0A1G4J509</accession>
<feature type="region of interest" description="Disordered" evidence="2">
    <location>
        <begin position="888"/>
        <end position="1037"/>
    </location>
</feature>
<feature type="compositionally biased region" description="Basic and acidic residues" evidence="2">
    <location>
        <begin position="11"/>
        <end position="24"/>
    </location>
</feature>
<gene>
    <name evidence="4" type="ORF">LADA_0D02520G</name>
</gene>
<feature type="compositionally biased region" description="Acidic residues" evidence="2">
    <location>
        <begin position="96"/>
        <end position="106"/>
    </location>
</feature>
<feature type="domain" description="CCAAT-binding factor" evidence="3">
    <location>
        <begin position="624"/>
        <end position="785"/>
    </location>
</feature>
<feature type="compositionally biased region" description="Acidic residues" evidence="2">
    <location>
        <begin position="992"/>
        <end position="1003"/>
    </location>
</feature>
<protein>
    <submittedName>
        <fullName evidence="4">LADA_0D02520g1_1</fullName>
    </submittedName>
</protein>
<feature type="compositionally biased region" description="Acidic residues" evidence="2">
    <location>
        <begin position="137"/>
        <end position="177"/>
    </location>
</feature>
<dbReference type="EMBL" id="LT598454">
    <property type="protein sequence ID" value="SCU84580.1"/>
    <property type="molecule type" value="Genomic_DNA"/>
</dbReference>
<dbReference type="GO" id="GO:0005730">
    <property type="term" value="C:nucleolus"/>
    <property type="evidence" value="ECO:0007669"/>
    <property type="project" value="EnsemblFungi"/>
</dbReference>
<evidence type="ECO:0000259" key="3">
    <source>
        <dbReference type="Pfam" id="PF03914"/>
    </source>
</evidence>
<evidence type="ECO:0000256" key="2">
    <source>
        <dbReference type="SAM" id="MobiDB-lite"/>
    </source>
</evidence>
<dbReference type="InterPro" id="IPR040155">
    <property type="entry name" value="CEBPZ/Mak21-like"/>
</dbReference>
<dbReference type="SUPFAM" id="SSF48371">
    <property type="entry name" value="ARM repeat"/>
    <property type="match status" value="1"/>
</dbReference>
<name>A0A1G4J509_9SACH</name>
<feature type="compositionally biased region" description="Basic and acidic residues" evidence="2">
    <location>
        <begin position="107"/>
        <end position="117"/>
    </location>
</feature>
<dbReference type="Proteomes" id="UP000190274">
    <property type="component" value="Chromosome D"/>
</dbReference>
<reference evidence="4 5" key="1">
    <citation type="submission" date="2016-03" db="EMBL/GenBank/DDBJ databases">
        <authorList>
            <person name="Devillers H."/>
        </authorList>
    </citation>
    <scope>NUCLEOTIDE SEQUENCE [LARGE SCALE GENOMIC DNA]</scope>
    <source>
        <strain evidence="4">CBS 10888</strain>
    </source>
</reference>
<feature type="compositionally biased region" description="Acidic residues" evidence="2">
    <location>
        <begin position="926"/>
        <end position="940"/>
    </location>
</feature>
<proteinExistence type="inferred from homology"/>
<feature type="compositionally biased region" description="Acidic residues" evidence="2">
    <location>
        <begin position="188"/>
        <end position="197"/>
    </location>
</feature>
<dbReference type="GO" id="GO:0042802">
    <property type="term" value="F:identical protein binding"/>
    <property type="evidence" value="ECO:0007669"/>
    <property type="project" value="EnsemblFungi"/>
</dbReference>
<dbReference type="STRING" id="1266660.A0A1G4J509"/>
<dbReference type="InterPro" id="IPR005612">
    <property type="entry name" value="CCAAT-binding_factor"/>
</dbReference>